<feature type="binding site" evidence="7">
    <location>
        <position position="148"/>
    </location>
    <ligand>
        <name>Zn(2+)</name>
        <dbReference type="ChEBI" id="CHEBI:29105"/>
    </ligand>
</feature>
<comment type="similarity">
    <text evidence="1">Belongs to the Fur family.</text>
</comment>
<keyword evidence="6" id="KW-0804">Transcription</keyword>
<dbReference type="CDD" id="cd07153">
    <property type="entry name" value="Fur_like"/>
    <property type="match status" value="1"/>
</dbReference>
<dbReference type="GO" id="GO:0008270">
    <property type="term" value="F:zinc ion binding"/>
    <property type="evidence" value="ECO:0007669"/>
    <property type="project" value="TreeGrafter"/>
</dbReference>
<feature type="binding site" evidence="7">
    <location>
        <position position="113"/>
    </location>
    <ligand>
        <name>Zn(2+)</name>
        <dbReference type="ChEBI" id="CHEBI:29105"/>
    </ligand>
</feature>
<evidence type="ECO:0000256" key="1">
    <source>
        <dbReference type="ARBA" id="ARBA00007957"/>
    </source>
</evidence>
<dbReference type="GO" id="GO:0000976">
    <property type="term" value="F:transcription cis-regulatory region binding"/>
    <property type="evidence" value="ECO:0007669"/>
    <property type="project" value="TreeGrafter"/>
</dbReference>
<comment type="cofactor">
    <cofactor evidence="8">
        <name>Mn(2+)</name>
        <dbReference type="ChEBI" id="CHEBI:29035"/>
    </cofactor>
    <cofactor evidence="8">
        <name>Fe(2+)</name>
        <dbReference type="ChEBI" id="CHEBI:29033"/>
    </cofactor>
    <text evidence="8">Binds 1 Mn(2+) or Fe(2+) ion per subunit.</text>
</comment>
<keyword evidence="8" id="KW-0408">Iron</keyword>
<dbReference type="Gene3D" id="1.10.10.10">
    <property type="entry name" value="Winged helix-like DNA-binding domain superfamily/Winged helix DNA-binding domain"/>
    <property type="match status" value="1"/>
</dbReference>
<proteinExistence type="inferred from homology"/>
<sequence>MTPDPPPGSLSRVVEKFFQLGGDLELEAVLGRMRGRGYKVTPQRLAVLEALAAERHQSLEELRGRCPEVGLATLYRTLDLLTGIGAVRRLELGDGPRYELAGDHHHHLICEACGEISEFEECPLDGAGLGRIGGFSPRAHSLEVYGRCAGCR</sequence>
<keyword evidence="7" id="KW-0479">Metal-binding</keyword>
<keyword evidence="5" id="KW-0238">DNA-binding</keyword>
<dbReference type="PANTHER" id="PTHR33202">
    <property type="entry name" value="ZINC UPTAKE REGULATION PROTEIN"/>
    <property type="match status" value="1"/>
</dbReference>
<dbReference type="PANTHER" id="PTHR33202:SF7">
    <property type="entry name" value="FERRIC UPTAKE REGULATION PROTEIN"/>
    <property type="match status" value="1"/>
</dbReference>
<accession>Q1AWX2</accession>
<evidence type="ECO:0000256" key="5">
    <source>
        <dbReference type="ARBA" id="ARBA00023125"/>
    </source>
</evidence>
<comment type="cofactor">
    <cofactor evidence="7">
        <name>Zn(2+)</name>
        <dbReference type="ChEBI" id="CHEBI:29105"/>
    </cofactor>
    <text evidence="7">Binds 1 zinc ion per subunit.</text>
</comment>
<protein>
    <submittedName>
        <fullName evidence="9">Ferric uptake regulator, Fur family</fullName>
    </submittedName>
</protein>
<keyword evidence="2" id="KW-0678">Repressor</keyword>
<feature type="binding site" evidence="7">
    <location>
        <position position="151"/>
    </location>
    <ligand>
        <name>Zn(2+)</name>
        <dbReference type="ChEBI" id="CHEBI:29105"/>
    </ligand>
</feature>
<dbReference type="InterPro" id="IPR036388">
    <property type="entry name" value="WH-like_DNA-bd_sf"/>
</dbReference>
<reference evidence="9 10" key="1">
    <citation type="submission" date="2006-06" db="EMBL/GenBank/DDBJ databases">
        <title>Complete sequence of Rubrobacter xylanophilus DSM 9941.</title>
        <authorList>
            <consortium name="US DOE Joint Genome Institute"/>
            <person name="Copeland A."/>
            <person name="Lucas S."/>
            <person name="Lapidus A."/>
            <person name="Barry K."/>
            <person name="Detter J.C."/>
            <person name="Glavina del Rio T."/>
            <person name="Hammon N."/>
            <person name="Israni S."/>
            <person name="Dalin E."/>
            <person name="Tice H."/>
            <person name="Pitluck S."/>
            <person name="Munk A.C."/>
            <person name="Brettin T."/>
            <person name="Bruce D."/>
            <person name="Han C."/>
            <person name="Tapia R."/>
            <person name="Gilna P."/>
            <person name="Schmutz J."/>
            <person name="Larimer F."/>
            <person name="Land M."/>
            <person name="Hauser L."/>
            <person name="Kyrpides N."/>
            <person name="Lykidis A."/>
            <person name="da Costa M.S."/>
            <person name="Rainey F.A."/>
            <person name="Empadinhas N."/>
            <person name="Jolivet E."/>
            <person name="Battista J.R."/>
            <person name="Richardson P."/>
        </authorList>
    </citation>
    <scope>NUCLEOTIDE SEQUENCE [LARGE SCALE GENOMIC DNA]</scope>
    <source>
        <strain evidence="10">DSM 9941 / NBRC 16129 / PRD-1</strain>
    </source>
</reference>
<dbReference type="PhylomeDB" id="Q1AWX2"/>
<evidence type="ECO:0000256" key="4">
    <source>
        <dbReference type="ARBA" id="ARBA00023015"/>
    </source>
</evidence>
<dbReference type="STRING" id="266117.Rxyl_1140"/>
<evidence type="ECO:0000256" key="8">
    <source>
        <dbReference type="PIRSR" id="PIRSR602481-2"/>
    </source>
</evidence>
<dbReference type="SUPFAM" id="SSF46785">
    <property type="entry name" value="Winged helix' DNA-binding domain"/>
    <property type="match status" value="1"/>
</dbReference>
<dbReference type="InterPro" id="IPR043135">
    <property type="entry name" value="Fur_C"/>
</dbReference>
<dbReference type="EMBL" id="CP000386">
    <property type="protein sequence ID" value="ABG04106.1"/>
    <property type="molecule type" value="Genomic_DNA"/>
</dbReference>
<keyword evidence="10" id="KW-1185">Reference proteome</keyword>
<feature type="binding site" evidence="8">
    <location>
        <position position="104"/>
    </location>
    <ligand>
        <name>Fe cation</name>
        <dbReference type="ChEBI" id="CHEBI:24875"/>
    </ligand>
</feature>
<dbReference type="HOGENOM" id="CLU_096072_3_1_11"/>
<dbReference type="Pfam" id="PF01475">
    <property type="entry name" value="FUR"/>
    <property type="match status" value="1"/>
</dbReference>
<dbReference type="Gene3D" id="3.30.1490.190">
    <property type="match status" value="1"/>
</dbReference>
<evidence type="ECO:0000313" key="10">
    <source>
        <dbReference type="Proteomes" id="UP000006637"/>
    </source>
</evidence>
<dbReference type="eggNOG" id="COG0735">
    <property type="taxonomic scope" value="Bacteria"/>
</dbReference>
<name>Q1AWX2_RUBXD</name>
<evidence type="ECO:0000256" key="6">
    <source>
        <dbReference type="ARBA" id="ARBA00023163"/>
    </source>
</evidence>
<dbReference type="InterPro" id="IPR036390">
    <property type="entry name" value="WH_DNA-bd_sf"/>
</dbReference>
<dbReference type="GO" id="GO:1900376">
    <property type="term" value="P:regulation of secondary metabolite biosynthetic process"/>
    <property type="evidence" value="ECO:0007669"/>
    <property type="project" value="TreeGrafter"/>
</dbReference>
<dbReference type="GO" id="GO:0003700">
    <property type="term" value="F:DNA-binding transcription factor activity"/>
    <property type="evidence" value="ECO:0007669"/>
    <property type="project" value="InterPro"/>
</dbReference>
<feature type="binding site" evidence="7">
    <location>
        <position position="110"/>
    </location>
    <ligand>
        <name>Zn(2+)</name>
        <dbReference type="ChEBI" id="CHEBI:29105"/>
    </ligand>
</feature>
<gene>
    <name evidence="9" type="ordered locus">Rxyl_1140</name>
</gene>
<dbReference type="Proteomes" id="UP000006637">
    <property type="component" value="Chromosome"/>
</dbReference>
<evidence type="ECO:0000313" key="9">
    <source>
        <dbReference type="EMBL" id="ABG04106.1"/>
    </source>
</evidence>
<dbReference type="InterPro" id="IPR002481">
    <property type="entry name" value="FUR"/>
</dbReference>
<dbReference type="AlphaFoldDB" id="Q1AWX2"/>
<evidence type="ECO:0000256" key="7">
    <source>
        <dbReference type="PIRSR" id="PIRSR602481-1"/>
    </source>
</evidence>
<feature type="binding site" evidence="8">
    <location>
        <position position="140"/>
    </location>
    <ligand>
        <name>Fe cation</name>
        <dbReference type="ChEBI" id="CHEBI:24875"/>
    </ligand>
</feature>
<organism evidence="9 10">
    <name type="scientific">Rubrobacter xylanophilus (strain DSM 9941 / JCM 11954 / NBRC 16129 / PRD-1)</name>
    <dbReference type="NCBI Taxonomy" id="266117"/>
    <lineage>
        <taxon>Bacteria</taxon>
        <taxon>Bacillati</taxon>
        <taxon>Actinomycetota</taxon>
        <taxon>Rubrobacteria</taxon>
        <taxon>Rubrobacterales</taxon>
        <taxon>Rubrobacteraceae</taxon>
        <taxon>Rubrobacter</taxon>
    </lineage>
</organism>
<evidence type="ECO:0000256" key="2">
    <source>
        <dbReference type="ARBA" id="ARBA00022491"/>
    </source>
</evidence>
<keyword evidence="3 7" id="KW-0862">Zinc</keyword>
<evidence type="ECO:0000256" key="3">
    <source>
        <dbReference type="ARBA" id="ARBA00022833"/>
    </source>
</evidence>
<keyword evidence="4" id="KW-0805">Transcription regulation</keyword>
<dbReference type="KEGG" id="rxy:Rxyl_1140"/>
<dbReference type="GO" id="GO:0045892">
    <property type="term" value="P:negative regulation of DNA-templated transcription"/>
    <property type="evidence" value="ECO:0007669"/>
    <property type="project" value="TreeGrafter"/>
</dbReference>